<feature type="region of interest" description="Disordered" evidence="1">
    <location>
        <begin position="73"/>
        <end position="123"/>
    </location>
</feature>
<protein>
    <recommendedName>
        <fullName evidence="2">Poly(A) RNA polymerase mitochondrial-like central palm domain-containing protein</fullName>
    </recommendedName>
</protein>
<dbReference type="Pfam" id="PF22600">
    <property type="entry name" value="MTPAP-like_central"/>
    <property type="match status" value="1"/>
</dbReference>
<feature type="region of interest" description="Disordered" evidence="1">
    <location>
        <begin position="511"/>
        <end position="580"/>
    </location>
</feature>
<dbReference type="SUPFAM" id="SSF81631">
    <property type="entry name" value="PAP/OAS1 substrate-binding domain"/>
    <property type="match status" value="1"/>
</dbReference>
<gene>
    <name evidence="3" type="ORF">niasHS_006400</name>
</gene>
<feature type="compositionally biased region" description="Acidic residues" evidence="1">
    <location>
        <begin position="545"/>
        <end position="573"/>
    </location>
</feature>
<sequence length="580" mass="65940">MVSKSAPTMRYQLNGVIVEQQPHCVADAFSPPSHHHRHHLNHQQQQQHQQLQHNQQQQQHLVMLQQCRISDGSAANTEDTGTQPNSGRSSSSSSERSVEQDTASSSSPQPKSSSNNSGGSVVVHHANNSTHFYYMHNYNQQNLSPQQVSEVKRQVWVRRNRKYAPTLEGLHDEILDLYQWLKPTAEETAIRWRLYNKISRILRHVWHQAEVSMYGSVATNSFLPSSDIDICVKITDFRIHDELPKLADVLRTTNLFDNIVILDKTAVPIVKFTDRQTQLSIDVSFNLNHVADTVKWIRRKLNELPLLEPLLLLLKQLLTQNNLNNPFNGGLPSYALVVMLVYFLENIRFDKGLPKLTDCATLLGRRPLGILFHYFLYYYGFALNPACFGIRVAQNMELVPREELVHQFGDPSMFTSGFCIADPVQTDNNIGRGAHNVVAIRCAFWQAYNSIVQVIAYCAGLDEQMKRCYCGPLLSLILHFDAAIVARRADTVAIARRLLFQLAKQANRRRVQQRRRLKQQQQPEDDDDQQQQDDGVAGGGGGDERVEEEEGDNDGGDQQQEEDNDDDFIDDDAVVCFQSD</sequence>
<reference evidence="3 4" key="1">
    <citation type="submission" date="2024-10" db="EMBL/GenBank/DDBJ databases">
        <authorList>
            <person name="Kim D."/>
        </authorList>
    </citation>
    <scope>NUCLEOTIDE SEQUENCE [LARGE SCALE GENOMIC DNA]</scope>
    <source>
        <strain evidence="3">Taebaek</strain>
    </source>
</reference>
<dbReference type="GO" id="GO:1990817">
    <property type="term" value="F:poly(A) RNA polymerase activity"/>
    <property type="evidence" value="ECO:0007669"/>
    <property type="project" value="UniProtKB-ARBA"/>
</dbReference>
<dbReference type="EMBL" id="JBICCN010000143">
    <property type="protein sequence ID" value="KAL3089948.1"/>
    <property type="molecule type" value="Genomic_DNA"/>
</dbReference>
<feature type="compositionally biased region" description="Low complexity" evidence="1">
    <location>
        <begin position="86"/>
        <end position="95"/>
    </location>
</feature>
<accession>A0ABD2JHL4</accession>
<dbReference type="CDD" id="cd05402">
    <property type="entry name" value="NT_PAP_TUTase"/>
    <property type="match status" value="1"/>
</dbReference>
<dbReference type="PANTHER" id="PTHR23092:SF15">
    <property type="entry name" value="INACTIVE NON-CANONICAL POLY(A) RNA POLYMERASE PROTEIN TRF4-2-RELATED"/>
    <property type="match status" value="1"/>
</dbReference>
<dbReference type="Proteomes" id="UP001620645">
    <property type="component" value="Unassembled WGS sequence"/>
</dbReference>
<feature type="compositionally biased region" description="Low complexity" evidence="1">
    <location>
        <begin position="42"/>
        <end position="60"/>
    </location>
</feature>
<proteinExistence type="predicted"/>
<feature type="compositionally biased region" description="Polar residues" evidence="1">
    <location>
        <begin position="73"/>
        <end position="85"/>
    </location>
</feature>
<dbReference type="SUPFAM" id="SSF81301">
    <property type="entry name" value="Nucleotidyltransferase"/>
    <property type="match status" value="1"/>
</dbReference>
<dbReference type="AlphaFoldDB" id="A0ABD2JHL4"/>
<dbReference type="Gene3D" id="3.30.460.10">
    <property type="entry name" value="Beta Polymerase, domain 2"/>
    <property type="match status" value="1"/>
</dbReference>
<evidence type="ECO:0000313" key="3">
    <source>
        <dbReference type="EMBL" id="KAL3089948.1"/>
    </source>
</evidence>
<feature type="compositionally biased region" description="Low complexity" evidence="1">
    <location>
        <begin position="104"/>
        <end position="120"/>
    </location>
</feature>
<dbReference type="GO" id="GO:0046872">
    <property type="term" value="F:metal ion binding"/>
    <property type="evidence" value="ECO:0007669"/>
    <property type="project" value="UniProtKB-KW"/>
</dbReference>
<organism evidence="3 4">
    <name type="scientific">Heterodera schachtii</name>
    <name type="common">Sugarbeet cyst nematode worm</name>
    <name type="synonym">Tylenchus schachtii</name>
    <dbReference type="NCBI Taxonomy" id="97005"/>
    <lineage>
        <taxon>Eukaryota</taxon>
        <taxon>Metazoa</taxon>
        <taxon>Ecdysozoa</taxon>
        <taxon>Nematoda</taxon>
        <taxon>Chromadorea</taxon>
        <taxon>Rhabditida</taxon>
        <taxon>Tylenchina</taxon>
        <taxon>Tylenchomorpha</taxon>
        <taxon>Tylenchoidea</taxon>
        <taxon>Heteroderidae</taxon>
        <taxon>Heteroderinae</taxon>
        <taxon>Heterodera</taxon>
    </lineage>
</organism>
<dbReference type="InterPro" id="IPR054708">
    <property type="entry name" value="MTPAP-like_central"/>
</dbReference>
<dbReference type="Gene3D" id="1.10.1410.10">
    <property type="match status" value="1"/>
</dbReference>
<comment type="caution">
    <text evidence="3">The sequence shown here is derived from an EMBL/GenBank/DDBJ whole genome shotgun (WGS) entry which is preliminary data.</text>
</comment>
<name>A0ABD2JHL4_HETSC</name>
<keyword evidence="4" id="KW-1185">Reference proteome</keyword>
<evidence type="ECO:0000313" key="4">
    <source>
        <dbReference type="Proteomes" id="UP001620645"/>
    </source>
</evidence>
<evidence type="ECO:0000256" key="1">
    <source>
        <dbReference type="SAM" id="MobiDB-lite"/>
    </source>
</evidence>
<feature type="domain" description="Poly(A) RNA polymerase mitochondrial-like central palm" evidence="2">
    <location>
        <begin position="170"/>
        <end position="286"/>
    </location>
</feature>
<evidence type="ECO:0000259" key="2">
    <source>
        <dbReference type="Pfam" id="PF22600"/>
    </source>
</evidence>
<dbReference type="PANTHER" id="PTHR23092">
    <property type="entry name" value="POLY(A) RNA POLYMERASE"/>
    <property type="match status" value="1"/>
</dbReference>
<dbReference type="GO" id="GO:0016070">
    <property type="term" value="P:RNA metabolic process"/>
    <property type="evidence" value="ECO:0007669"/>
    <property type="project" value="UniProtKB-ARBA"/>
</dbReference>
<feature type="region of interest" description="Disordered" evidence="1">
    <location>
        <begin position="26"/>
        <end position="60"/>
    </location>
</feature>
<dbReference type="InterPro" id="IPR043519">
    <property type="entry name" value="NT_sf"/>
</dbReference>
<dbReference type="InterPro" id="IPR045862">
    <property type="entry name" value="Trf4-like"/>
</dbReference>